<dbReference type="Gene3D" id="3.90.640.20">
    <property type="entry name" value="Heat-shock cognate protein, ATPase"/>
    <property type="match status" value="1"/>
</dbReference>
<evidence type="ECO:0000313" key="2">
    <source>
        <dbReference type="EMBL" id="TXD69510.1"/>
    </source>
</evidence>
<reference evidence="2 3" key="1">
    <citation type="submission" date="2019-08" db="EMBL/GenBank/DDBJ databases">
        <title>Genome of Aequorivita lipolytica Y10-2 (type strain).</title>
        <authorList>
            <person name="Bowman J.P."/>
        </authorList>
    </citation>
    <scope>NUCLEOTIDE SEQUENCE [LARGE SCALE GENOMIC DNA]</scope>
    <source>
        <strain evidence="2 3">Y10-2</strain>
    </source>
</reference>
<dbReference type="OrthoDB" id="1137644at2"/>
<dbReference type="Gene3D" id="3.30.565.40">
    <property type="entry name" value="Fervidobacterium nodosum Rt17-B1 like"/>
    <property type="match status" value="1"/>
</dbReference>
<gene>
    <name evidence="2" type="ORF">ESV24_06645</name>
</gene>
<evidence type="ECO:0000259" key="1">
    <source>
        <dbReference type="Pfam" id="PF11738"/>
    </source>
</evidence>
<dbReference type="RefSeq" id="WP_111815609.1">
    <property type="nucleotide sequence ID" value="NZ_CBCRZQ010000004.1"/>
</dbReference>
<dbReference type="InterPro" id="IPR021729">
    <property type="entry name" value="DUF3298"/>
</dbReference>
<comment type="caution">
    <text evidence="2">The sequence shown here is derived from an EMBL/GenBank/DDBJ whole genome shotgun (WGS) entry which is preliminary data.</text>
</comment>
<dbReference type="Pfam" id="PF11738">
    <property type="entry name" value="DUF3298"/>
    <property type="match status" value="1"/>
</dbReference>
<dbReference type="Proteomes" id="UP000321945">
    <property type="component" value="Unassembled WGS sequence"/>
</dbReference>
<feature type="domain" description="DUF3298" evidence="1">
    <location>
        <begin position="195"/>
        <end position="272"/>
    </location>
</feature>
<accession>A0A5C6YPL1</accession>
<name>A0A5C6YPL1_9FLAO</name>
<sequence>MRILLPVLFLFIFFGCKNDPKKDEVDTSAPLSNQEEIVDSLRVSDRNLETQQQTLIIKRQELLEKEDAKAEMENLLISKSFLKKGDLYTLDFKYPYLNEKIKPQFENFNEYISKYYLDAKGVEKQILEEKRLCDSLGIPKQNESRMVDYKIYNLNDRLISVLFYKENHYTGAAHAAYTFDCLNFDLERSVFMKYEDFFNNGTEEELREILNTLLKEKINSGEMYYDCWAISADDFFNAKNNFVINDDVVEYYFDDCIICPSYTGTYSIKIPLQMLMPVLRKYKRNPLIL</sequence>
<dbReference type="PROSITE" id="PS51257">
    <property type="entry name" value="PROKAR_LIPOPROTEIN"/>
    <property type="match status" value="1"/>
</dbReference>
<proteinExistence type="predicted"/>
<organism evidence="2 3">
    <name type="scientific">Aequorivita lipolytica</name>
    <dbReference type="NCBI Taxonomy" id="153267"/>
    <lineage>
        <taxon>Bacteria</taxon>
        <taxon>Pseudomonadati</taxon>
        <taxon>Bacteroidota</taxon>
        <taxon>Flavobacteriia</taxon>
        <taxon>Flavobacteriales</taxon>
        <taxon>Flavobacteriaceae</taxon>
        <taxon>Aequorivita</taxon>
    </lineage>
</organism>
<evidence type="ECO:0000313" key="3">
    <source>
        <dbReference type="Proteomes" id="UP000321945"/>
    </source>
</evidence>
<protein>
    <submittedName>
        <fullName evidence="2">DUF3298 and DUF4163 domain-containing protein</fullName>
    </submittedName>
</protein>
<dbReference type="EMBL" id="VORU01000004">
    <property type="protein sequence ID" value="TXD69510.1"/>
    <property type="molecule type" value="Genomic_DNA"/>
</dbReference>
<dbReference type="AlphaFoldDB" id="A0A5C6YPL1"/>
<keyword evidence="3" id="KW-1185">Reference proteome</keyword>
<dbReference type="InterPro" id="IPR037126">
    <property type="entry name" value="PdaC/RsiV-like_sf"/>
</dbReference>